<dbReference type="Proteomes" id="UP001152523">
    <property type="component" value="Unassembled WGS sequence"/>
</dbReference>
<name>A0AAV0GI51_9ASTE</name>
<comment type="caution">
    <text evidence="1">The sequence shown here is derived from an EMBL/GenBank/DDBJ whole genome shotgun (WGS) entry which is preliminary data.</text>
</comment>
<evidence type="ECO:0000313" key="1">
    <source>
        <dbReference type="EMBL" id="CAH9147541.1"/>
    </source>
</evidence>
<reference evidence="1" key="1">
    <citation type="submission" date="2022-07" db="EMBL/GenBank/DDBJ databases">
        <authorList>
            <person name="Macas J."/>
            <person name="Novak P."/>
            <person name="Neumann P."/>
        </authorList>
    </citation>
    <scope>NUCLEOTIDE SEQUENCE</scope>
</reference>
<dbReference type="AlphaFoldDB" id="A0AAV0GI51"/>
<accession>A0AAV0GI51</accession>
<keyword evidence="2" id="KW-1185">Reference proteome</keyword>
<protein>
    <submittedName>
        <fullName evidence="1">Uncharacterized protein</fullName>
    </submittedName>
</protein>
<dbReference type="EMBL" id="CAMAPF010001134">
    <property type="protein sequence ID" value="CAH9147541.1"/>
    <property type="molecule type" value="Genomic_DNA"/>
</dbReference>
<gene>
    <name evidence="1" type="ORF">CEPIT_LOCUS43824</name>
</gene>
<sequence>MEKQHVPRKRRWGLFRPRAISAIHSSTMSEMRQFGGGSSRPSTFSANGLTKSHVERAFDVGHDEVSLQFENCYTALKLPGRGMNVQFPFFHRHQESVVHGNTLHVDYVLTWKG</sequence>
<organism evidence="1 2">
    <name type="scientific">Cuscuta epithymum</name>
    <dbReference type="NCBI Taxonomy" id="186058"/>
    <lineage>
        <taxon>Eukaryota</taxon>
        <taxon>Viridiplantae</taxon>
        <taxon>Streptophyta</taxon>
        <taxon>Embryophyta</taxon>
        <taxon>Tracheophyta</taxon>
        <taxon>Spermatophyta</taxon>
        <taxon>Magnoliopsida</taxon>
        <taxon>eudicotyledons</taxon>
        <taxon>Gunneridae</taxon>
        <taxon>Pentapetalae</taxon>
        <taxon>asterids</taxon>
        <taxon>lamiids</taxon>
        <taxon>Solanales</taxon>
        <taxon>Convolvulaceae</taxon>
        <taxon>Cuscuteae</taxon>
        <taxon>Cuscuta</taxon>
        <taxon>Cuscuta subgen. Cuscuta</taxon>
    </lineage>
</organism>
<proteinExistence type="predicted"/>
<evidence type="ECO:0000313" key="2">
    <source>
        <dbReference type="Proteomes" id="UP001152523"/>
    </source>
</evidence>